<protein>
    <submittedName>
        <fullName evidence="10">Putative sodium:solute symporter</fullName>
    </submittedName>
</protein>
<dbReference type="Pfam" id="PF00474">
    <property type="entry name" value="SSF"/>
    <property type="match status" value="1"/>
</dbReference>
<dbReference type="Proteomes" id="UP000294575">
    <property type="component" value="Unassembled WGS sequence"/>
</dbReference>
<dbReference type="NCBIfam" id="TIGR03648">
    <property type="entry name" value="Na_symport_lg"/>
    <property type="match status" value="1"/>
</dbReference>
<dbReference type="EMBL" id="SNYK01000002">
    <property type="protein sequence ID" value="TDQ39369.1"/>
    <property type="molecule type" value="Genomic_DNA"/>
</dbReference>
<feature type="transmembrane region" description="Helical" evidence="9">
    <location>
        <begin position="74"/>
        <end position="94"/>
    </location>
</feature>
<gene>
    <name evidence="10" type="ORF">DFQ45_10260</name>
</gene>
<keyword evidence="4 9" id="KW-0812">Transmembrane</keyword>
<comment type="similarity">
    <text evidence="2 8">Belongs to the sodium:solute symporter (SSF) (TC 2.A.21) family.</text>
</comment>
<dbReference type="InterPro" id="IPR001734">
    <property type="entry name" value="Na/solute_symporter"/>
</dbReference>
<feature type="transmembrane region" description="Helical" evidence="9">
    <location>
        <begin position="246"/>
        <end position="268"/>
    </location>
</feature>
<feature type="transmembrane region" description="Helical" evidence="9">
    <location>
        <begin position="114"/>
        <end position="132"/>
    </location>
</feature>
<keyword evidence="6 9" id="KW-1133">Transmembrane helix</keyword>
<dbReference type="InterPro" id="IPR038377">
    <property type="entry name" value="Na/Glc_symporter_sf"/>
</dbReference>
<dbReference type="AlphaFoldDB" id="A0A4R6U4A3"/>
<dbReference type="GO" id="GO:0005886">
    <property type="term" value="C:plasma membrane"/>
    <property type="evidence" value="ECO:0007669"/>
    <property type="project" value="TreeGrafter"/>
</dbReference>
<evidence type="ECO:0000256" key="6">
    <source>
        <dbReference type="ARBA" id="ARBA00022989"/>
    </source>
</evidence>
<sequence length="414" mass="45249">MSQFTINLIFVLGSFAIYTWIAVWARARSTREFYIAGGEVHPTMNGMATAADWLSAASFISVAGLISVGYVNSAFIMGWTGGYVLLATLLAPYLRRFGTYTVPDFVGKRYDSKVARVVAVLCLIIISLTYVIGQMTGAGVAFARFLEVKVSTGLLISSVVVFAYAVLGGMKGVTYTQVAQYIVLILAFLTPAVYLSLMVTGHFLPQTGFIGAHAESGTPMLMKLNEVVRDLGFQDYTADVSNKWNMFLFTLTLMVGTAGLPHVIIRFFTVPNIKDARRSAAWALVFIALFYTTAPVVAAMGRMNLLDNIYPNGVHEPSLSYEERPQWFKNWEETGLLKFEDKNGDGRIQFYNDGTLPTPNKSFVAPEGWAGNELTVNNDILVLALPEIANMPGWIIGLIAAGGVSLPPCQPRPV</sequence>
<dbReference type="PANTHER" id="PTHR48086">
    <property type="entry name" value="SODIUM/PROLINE SYMPORTER-RELATED"/>
    <property type="match status" value="1"/>
</dbReference>
<accession>A0A4R6U4A3</accession>
<keyword evidence="7 9" id="KW-0472">Membrane</keyword>
<evidence type="ECO:0000256" key="8">
    <source>
        <dbReference type="RuleBase" id="RU362091"/>
    </source>
</evidence>
<keyword evidence="5" id="KW-0769">Symport</keyword>
<organism evidence="10 11">
    <name type="scientific">Thiopseudomonas denitrificans</name>
    <dbReference type="NCBI Taxonomy" id="1501432"/>
    <lineage>
        <taxon>Bacteria</taxon>
        <taxon>Pseudomonadati</taxon>
        <taxon>Pseudomonadota</taxon>
        <taxon>Gammaproteobacteria</taxon>
        <taxon>Pseudomonadales</taxon>
        <taxon>Pseudomonadaceae</taxon>
        <taxon>Thiopseudomonas</taxon>
    </lineage>
</organism>
<evidence type="ECO:0000256" key="9">
    <source>
        <dbReference type="SAM" id="Phobius"/>
    </source>
</evidence>
<feature type="transmembrane region" description="Helical" evidence="9">
    <location>
        <begin position="152"/>
        <end position="169"/>
    </location>
</feature>
<dbReference type="PANTHER" id="PTHR48086:SF5">
    <property type="entry name" value="NA(+):SOLUTE SYMPORTER (SSF FAMILY)"/>
    <property type="match status" value="1"/>
</dbReference>
<evidence type="ECO:0000256" key="7">
    <source>
        <dbReference type="ARBA" id="ARBA00023136"/>
    </source>
</evidence>
<evidence type="ECO:0000256" key="2">
    <source>
        <dbReference type="ARBA" id="ARBA00006434"/>
    </source>
</evidence>
<dbReference type="PROSITE" id="PS50283">
    <property type="entry name" value="NA_SOLUT_SYMP_3"/>
    <property type="match status" value="1"/>
</dbReference>
<dbReference type="GO" id="GO:0015293">
    <property type="term" value="F:symporter activity"/>
    <property type="evidence" value="ECO:0007669"/>
    <property type="project" value="UniProtKB-KW"/>
</dbReference>
<proteinExistence type="inferred from homology"/>
<keyword evidence="11" id="KW-1185">Reference proteome</keyword>
<feature type="transmembrane region" description="Helical" evidence="9">
    <location>
        <begin position="46"/>
        <end position="68"/>
    </location>
</feature>
<dbReference type="InterPro" id="IPR019899">
    <property type="entry name" value="Na/solute_symporter_VC_2705"/>
</dbReference>
<comment type="subcellular location">
    <subcellularLocation>
        <location evidence="1">Membrane</location>
        <topology evidence="1">Multi-pass membrane protein</topology>
    </subcellularLocation>
</comment>
<dbReference type="CDD" id="cd11480">
    <property type="entry name" value="SLC5sbd_u4"/>
    <property type="match status" value="1"/>
</dbReference>
<feature type="transmembrane region" description="Helical" evidence="9">
    <location>
        <begin position="280"/>
        <end position="301"/>
    </location>
</feature>
<evidence type="ECO:0000256" key="1">
    <source>
        <dbReference type="ARBA" id="ARBA00004141"/>
    </source>
</evidence>
<evidence type="ECO:0000313" key="10">
    <source>
        <dbReference type="EMBL" id="TDQ39369.1"/>
    </source>
</evidence>
<evidence type="ECO:0000256" key="4">
    <source>
        <dbReference type="ARBA" id="ARBA00022692"/>
    </source>
</evidence>
<dbReference type="Gene3D" id="1.20.1730.10">
    <property type="entry name" value="Sodium/glucose cotransporter"/>
    <property type="match status" value="1"/>
</dbReference>
<evidence type="ECO:0000256" key="3">
    <source>
        <dbReference type="ARBA" id="ARBA00022448"/>
    </source>
</evidence>
<keyword evidence="3" id="KW-0813">Transport</keyword>
<feature type="transmembrane region" description="Helical" evidence="9">
    <location>
        <begin position="6"/>
        <end position="25"/>
    </location>
</feature>
<evidence type="ECO:0000256" key="5">
    <source>
        <dbReference type="ARBA" id="ARBA00022847"/>
    </source>
</evidence>
<feature type="transmembrane region" description="Helical" evidence="9">
    <location>
        <begin position="181"/>
        <end position="204"/>
    </location>
</feature>
<reference evidence="10 11" key="1">
    <citation type="submission" date="2019-03" db="EMBL/GenBank/DDBJ databases">
        <title>Genomic Encyclopedia of Type Strains, Phase IV (KMG-IV): sequencing the most valuable type-strain genomes for metagenomic binning, comparative biology and taxonomic classification.</title>
        <authorList>
            <person name="Goeker M."/>
        </authorList>
    </citation>
    <scope>NUCLEOTIDE SEQUENCE [LARGE SCALE GENOMIC DNA]</scope>
    <source>
        <strain evidence="10 11">DSM 28679</strain>
    </source>
</reference>
<evidence type="ECO:0000313" key="11">
    <source>
        <dbReference type="Proteomes" id="UP000294575"/>
    </source>
</evidence>
<dbReference type="InterPro" id="IPR050277">
    <property type="entry name" value="Sodium:Solute_Symporter"/>
</dbReference>
<comment type="caution">
    <text evidence="10">The sequence shown here is derived from an EMBL/GenBank/DDBJ whole genome shotgun (WGS) entry which is preliminary data.</text>
</comment>
<name>A0A4R6U4A3_9GAMM</name>